<comment type="caution">
    <text evidence="2">The sequence shown here is derived from an EMBL/GenBank/DDBJ whole genome shotgun (WGS) entry which is preliminary data.</text>
</comment>
<organism evidence="2 3">
    <name type="scientific">Sedimentibacter hydroxybenzoicus DSM 7310</name>
    <dbReference type="NCBI Taxonomy" id="1123245"/>
    <lineage>
        <taxon>Bacteria</taxon>
        <taxon>Bacillati</taxon>
        <taxon>Bacillota</taxon>
        <taxon>Tissierellia</taxon>
        <taxon>Sedimentibacter</taxon>
    </lineage>
</organism>
<gene>
    <name evidence="2" type="ORF">HZF24_13450</name>
</gene>
<evidence type="ECO:0000256" key="1">
    <source>
        <dbReference type="SAM" id="Phobius"/>
    </source>
</evidence>
<reference evidence="2" key="1">
    <citation type="submission" date="2020-07" db="EMBL/GenBank/DDBJ databases">
        <title>Genomic analysis of a strain of Sedimentibacter Hydroxybenzoicus DSM7310.</title>
        <authorList>
            <person name="Ma S."/>
        </authorList>
    </citation>
    <scope>NUCLEOTIDE SEQUENCE</scope>
    <source>
        <strain evidence="2">DSM 7310</strain>
    </source>
</reference>
<dbReference type="Proteomes" id="UP000611629">
    <property type="component" value="Unassembled WGS sequence"/>
</dbReference>
<keyword evidence="1" id="KW-0812">Transmembrane</keyword>
<evidence type="ECO:0008006" key="4">
    <source>
        <dbReference type="Google" id="ProtNLM"/>
    </source>
</evidence>
<protein>
    <recommendedName>
        <fullName evidence="4">BhlA holin family protein</fullName>
    </recommendedName>
</protein>
<keyword evidence="1" id="KW-0472">Membrane</keyword>
<dbReference type="EMBL" id="JACBNQ010000017">
    <property type="protein sequence ID" value="NYB75148.1"/>
    <property type="molecule type" value="Genomic_DNA"/>
</dbReference>
<dbReference type="AlphaFoldDB" id="A0A974BLG6"/>
<keyword evidence="1" id="KW-1133">Transmembrane helix</keyword>
<feature type="transmembrane region" description="Helical" evidence="1">
    <location>
        <begin position="6"/>
        <end position="27"/>
    </location>
</feature>
<evidence type="ECO:0000313" key="3">
    <source>
        <dbReference type="Proteomes" id="UP000611629"/>
    </source>
</evidence>
<dbReference type="InterPro" id="IPR024405">
    <property type="entry name" value="Phage_BhlA/UviB"/>
</dbReference>
<evidence type="ECO:0000313" key="2">
    <source>
        <dbReference type="EMBL" id="NYB75148.1"/>
    </source>
</evidence>
<dbReference type="Pfam" id="PF10960">
    <property type="entry name" value="Holin_BhlA"/>
    <property type="match status" value="1"/>
</dbReference>
<name>A0A974BLG6_SEDHY</name>
<dbReference type="RefSeq" id="WP_179238850.1">
    <property type="nucleotide sequence ID" value="NZ_JACBNQ010000017.1"/>
</dbReference>
<sequence>MEEKIIEIAATQGIWTLLCVVLIFYIIKTQEKRDLRQEEREKNYQNIISALTDKLNVVEDIKNDVEQIKDYLNK</sequence>
<keyword evidence="3" id="KW-1185">Reference proteome</keyword>
<accession>A0A974BLG6</accession>
<proteinExistence type="predicted"/>